<protein>
    <submittedName>
        <fullName evidence="2">Uncharacterized protein</fullName>
    </submittedName>
</protein>
<comment type="caution">
    <text evidence="2">The sequence shown here is derived from an EMBL/GenBank/DDBJ whole genome shotgun (WGS) entry which is preliminary data.</text>
</comment>
<sequence length="344" mass="38481">MSRNKEEPPTDRCVAIGTEAHNMMDAHVNQQTTEKIVQLRRLHTQPQNEPFTTIAELSTKSRNVKNPDTATETTMKDDNNFGFNNSSTAKDEAQNTVLMPERETGASNEYVKSVFTANEANKEKFETEAISTAEPEIGDQEQATIFPEIHDMCCDTEIVRKPENVHKEEEQDSDTISNTEGTSEEALEITDNKRDDAMTPSKLASFKHGMYIDRMKATIGKGVVCDVAKQSVLLDEALMSDMNVIRKVQLPKNDSVFSSNMFGSRENDTLSITETCSIQTNEDSAIKTPRSPLESFKVVPANKCGAIEHLRQIKIENDIRMKWMKIITASRRIADSIGGRIALD</sequence>
<gene>
    <name evidence="2" type="ORF">DPMN_121130</name>
</gene>
<name>A0A9D4JTB2_DREPO</name>
<proteinExistence type="predicted"/>
<evidence type="ECO:0000313" key="3">
    <source>
        <dbReference type="Proteomes" id="UP000828390"/>
    </source>
</evidence>
<keyword evidence="3" id="KW-1185">Reference proteome</keyword>
<reference evidence="2" key="2">
    <citation type="submission" date="2020-11" db="EMBL/GenBank/DDBJ databases">
        <authorList>
            <person name="McCartney M.A."/>
            <person name="Auch B."/>
            <person name="Kono T."/>
            <person name="Mallez S."/>
            <person name="Becker A."/>
            <person name="Gohl D.M."/>
            <person name="Silverstein K.A.T."/>
            <person name="Koren S."/>
            <person name="Bechman K.B."/>
            <person name="Herman A."/>
            <person name="Abrahante J.E."/>
            <person name="Garbe J."/>
        </authorList>
    </citation>
    <scope>NUCLEOTIDE SEQUENCE</scope>
    <source>
        <strain evidence="2">Duluth1</strain>
        <tissue evidence="2">Whole animal</tissue>
    </source>
</reference>
<feature type="region of interest" description="Disordered" evidence="1">
    <location>
        <begin position="163"/>
        <end position="189"/>
    </location>
</feature>
<organism evidence="2 3">
    <name type="scientific">Dreissena polymorpha</name>
    <name type="common">Zebra mussel</name>
    <name type="synonym">Mytilus polymorpha</name>
    <dbReference type="NCBI Taxonomy" id="45954"/>
    <lineage>
        <taxon>Eukaryota</taxon>
        <taxon>Metazoa</taxon>
        <taxon>Spiralia</taxon>
        <taxon>Lophotrochozoa</taxon>
        <taxon>Mollusca</taxon>
        <taxon>Bivalvia</taxon>
        <taxon>Autobranchia</taxon>
        <taxon>Heteroconchia</taxon>
        <taxon>Euheterodonta</taxon>
        <taxon>Imparidentia</taxon>
        <taxon>Neoheterodontei</taxon>
        <taxon>Myida</taxon>
        <taxon>Dreissenoidea</taxon>
        <taxon>Dreissenidae</taxon>
        <taxon>Dreissena</taxon>
    </lineage>
</organism>
<evidence type="ECO:0000256" key="1">
    <source>
        <dbReference type="SAM" id="MobiDB-lite"/>
    </source>
</evidence>
<dbReference type="Proteomes" id="UP000828390">
    <property type="component" value="Unassembled WGS sequence"/>
</dbReference>
<reference evidence="2" key="1">
    <citation type="journal article" date="2019" name="bioRxiv">
        <title>The Genome of the Zebra Mussel, Dreissena polymorpha: A Resource for Invasive Species Research.</title>
        <authorList>
            <person name="McCartney M.A."/>
            <person name="Auch B."/>
            <person name="Kono T."/>
            <person name="Mallez S."/>
            <person name="Zhang Y."/>
            <person name="Obille A."/>
            <person name="Becker A."/>
            <person name="Abrahante J.E."/>
            <person name="Garbe J."/>
            <person name="Badalamenti J.P."/>
            <person name="Herman A."/>
            <person name="Mangelson H."/>
            <person name="Liachko I."/>
            <person name="Sullivan S."/>
            <person name="Sone E.D."/>
            <person name="Koren S."/>
            <person name="Silverstein K.A.T."/>
            <person name="Beckman K.B."/>
            <person name="Gohl D.M."/>
        </authorList>
    </citation>
    <scope>NUCLEOTIDE SEQUENCE</scope>
    <source>
        <strain evidence="2">Duluth1</strain>
        <tissue evidence="2">Whole animal</tissue>
    </source>
</reference>
<accession>A0A9D4JTB2</accession>
<evidence type="ECO:0000313" key="2">
    <source>
        <dbReference type="EMBL" id="KAH3819397.1"/>
    </source>
</evidence>
<dbReference type="AlphaFoldDB" id="A0A9D4JTB2"/>
<dbReference type="EMBL" id="JAIWYP010000005">
    <property type="protein sequence ID" value="KAH3819397.1"/>
    <property type="molecule type" value="Genomic_DNA"/>
</dbReference>